<evidence type="ECO:0000313" key="1">
    <source>
        <dbReference type="EnsemblMetazoa" id="XP_024086158.1"/>
    </source>
</evidence>
<organism evidence="1 2">
    <name type="scientific">Cimex lectularius</name>
    <name type="common">Bed bug</name>
    <name type="synonym">Acanthia lectularia</name>
    <dbReference type="NCBI Taxonomy" id="79782"/>
    <lineage>
        <taxon>Eukaryota</taxon>
        <taxon>Metazoa</taxon>
        <taxon>Ecdysozoa</taxon>
        <taxon>Arthropoda</taxon>
        <taxon>Hexapoda</taxon>
        <taxon>Insecta</taxon>
        <taxon>Pterygota</taxon>
        <taxon>Neoptera</taxon>
        <taxon>Paraneoptera</taxon>
        <taxon>Hemiptera</taxon>
        <taxon>Heteroptera</taxon>
        <taxon>Panheteroptera</taxon>
        <taxon>Cimicomorpha</taxon>
        <taxon>Cimicidae</taxon>
        <taxon>Cimex</taxon>
    </lineage>
</organism>
<keyword evidence="2" id="KW-1185">Reference proteome</keyword>
<name>A0A8I6SVF3_CIMLE</name>
<protein>
    <submittedName>
        <fullName evidence="1">Uncharacterized protein</fullName>
    </submittedName>
</protein>
<dbReference type="RefSeq" id="XP_024086158.1">
    <property type="nucleotide sequence ID" value="XM_024230390.1"/>
</dbReference>
<dbReference type="Pfam" id="PF23316">
    <property type="entry name" value="Ig_DLEC1_6th"/>
    <property type="match status" value="1"/>
</dbReference>
<dbReference type="KEGG" id="clec:106669651"/>
<dbReference type="Gene3D" id="2.60.40.10">
    <property type="entry name" value="Immunoglobulins"/>
    <property type="match status" value="3"/>
</dbReference>
<dbReference type="OMA" id="DINICKK"/>
<dbReference type="PANTHER" id="PTHR46348:SF1">
    <property type="entry name" value="DELETED IN LUNG AND ESOPHAGEAL CANCER PROTEIN 1"/>
    <property type="match status" value="1"/>
</dbReference>
<dbReference type="Proteomes" id="UP000494040">
    <property type="component" value="Unassembled WGS sequence"/>
</dbReference>
<dbReference type="GO" id="GO:0008285">
    <property type="term" value="P:negative regulation of cell population proliferation"/>
    <property type="evidence" value="ECO:0007669"/>
    <property type="project" value="InterPro"/>
</dbReference>
<dbReference type="GO" id="GO:0005737">
    <property type="term" value="C:cytoplasm"/>
    <property type="evidence" value="ECO:0007669"/>
    <property type="project" value="TreeGrafter"/>
</dbReference>
<dbReference type="InterPro" id="IPR013783">
    <property type="entry name" value="Ig-like_fold"/>
</dbReference>
<accession>A0A8I6SVF3</accession>
<dbReference type="InterPro" id="IPR033304">
    <property type="entry name" value="DLEC1"/>
</dbReference>
<reference evidence="1" key="1">
    <citation type="submission" date="2022-01" db="UniProtKB">
        <authorList>
            <consortium name="EnsemblMetazoa"/>
        </authorList>
    </citation>
    <scope>IDENTIFICATION</scope>
</reference>
<dbReference type="OrthoDB" id="2115465at2759"/>
<proteinExistence type="predicted"/>
<evidence type="ECO:0000313" key="2">
    <source>
        <dbReference type="Proteomes" id="UP000494040"/>
    </source>
</evidence>
<sequence>MSDPKLTVLPLIPKGVEGKSWRTLDSTPVLQETLRDFLEEDITRCRMKEREKIVKEYIPALQQIGEVENQMLAVQAVNARTLERHDDKELKLQCPTLPKSINLVNLPKVGRAKYNLLTTAEIQETICNELGDPSRWALKDFPSFSKNELLGTYERKKQLEPCSEGFKKRAKAKKYKANPVFEFSPKEIHFTEHQIGGRYIKKLNIMNRSARSVKFYVTLSDSSKVFDVQYENMDAMVMLASGQYVSVRILFRCLDLDDYYNSIQIETVREGVAVSNERIYIPVTAIRLPPALITEELLAKKSLNKSVRISQSFTLDCGTRLIGSTYNIKTSLYNIGSCGTFFISSEYTWEFTNVQDMNQNNEIILNAYEVFPAFFCLRQFEKIAVSVTYKPMCEGLHVEKLFIVCDNLTLRVIDMIGEAVLFAPNDFCIKASPKDFDIDESDLYEASMYINFGTVYPGGSSDGHCKIFSESLVDIEFGWNIIPLSSETGVNTIESKNITISPCQGILCCDNSPVIVYFQVCMNNCKPGLYKSGLTLMAYNIPKISVVNKTVLTFPNDSNPMLWTNVEICYLELSVTVKNPYIVIDPIHVDYTDYIYKTNFYYLTVTNNSAYPVNVSWYVPQSNSVIMHITPKEAELEIHAITQFTLEITGIESSPIEEVLQCFVAQGKKTFKCVVHGNVLTKSVNCPYLAYSYGGVQNETVKSFPIWLKAENTNLSSMVDGTEITSVLTKEEDLIFLESFKNNIESLPSPIDEKGQQFKYNMNTEEKGLKSSIIEWRYGDFPVYTDIFYFVQSVYVELTPLHYIMPSSVYVYVPHEITVQLRNYSFLEASYTWGAMIGDDLKNVSLMADKWSGKISGHSVENIQFKLRFETAGTVHFQVPCTIKFMKKALVLKVTGEIKSLNVEYSWMSKEEKVIIPWPYIPTKHDVSKDTGPTDPSCCVCMTGANFNNMKVPYDPKDIAEENTLKYVDSTTSSVPYLNWPLIGGRYYYDSFKKMELLVDFKFPWTFEDFLARITDFPTTDEKQLILNTFSSKAIVIHLKTFEVKTAVISISNLTPIKAEYYSEVKEFYERQPLKHEYTIIEGVKHISKDSIEKVLKNSHILKKNPVKEMLLDKIQNKAGLVLGLSNSKGRLGGYSQVDVELTAFSNCWGIYLDHIKVDITDLDPIHIPVLINSSGKPAWFMFAPYCDEPLLRFGALSPFEKKELTVMVYNNSFLHLKIAWSAYTEIPLSEFESNFCLPDEPGPFSLNIEFHPSKEESFCRVNLIDYLGEIDKTYYKCSPYVTYLKPKSKAPLKITVNTTSCWFDINNLEKVLRGGICGVIYIDCEKETDDLGFSCYRPDGFEIDTLLLRLEAKVTMPLLQFVNPDKDSFMFFIPSYKIAREQKSYTRIKKYLLQNTGSNTCLCNFSITGLMTMKQLRLYSEKDGFEEIYTDLSPTIFIRSGYFVELSLLLEITKRQMYTYMDRGKLDSNVAISKSSRKNKSVQDNLVDTCIVIKQGNNIEQCIPMTIEVGVPEITVSTKAMYFGRTYLNQTKTDSFRIKSSLGDEAFIIKIVTEYAGIFAVTPFSGTVKQGRFVHIDVQFTPKECLKYKAKAVVLTNYQMFVFEVQLEGTGTWDYHYGMLAKC</sequence>
<dbReference type="GeneID" id="106669651"/>
<dbReference type="EnsemblMetazoa" id="XM_024230390.1">
    <property type="protein sequence ID" value="XP_024086158.1"/>
    <property type="gene ID" value="LOC106669651"/>
</dbReference>
<dbReference type="GO" id="GO:0015631">
    <property type="term" value="F:tubulin binding"/>
    <property type="evidence" value="ECO:0007669"/>
    <property type="project" value="TreeGrafter"/>
</dbReference>
<dbReference type="GO" id="GO:0005929">
    <property type="term" value="C:cilium"/>
    <property type="evidence" value="ECO:0007669"/>
    <property type="project" value="TreeGrafter"/>
</dbReference>
<dbReference type="PANTHER" id="PTHR46348">
    <property type="entry name" value="DELETED IN LUNG AND ESOPHAGEAL CANCER PROTEIN 1"/>
    <property type="match status" value="1"/>
</dbReference>